<dbReference type="PRINTS" id="PR00598">
    <property type="entry name" value="HTHMARR"/>
</dbReference>
<feature type="domain" description="HTH marR-type" evidence="4">
    <location>
        <begin position="9"/>
        <end position="142"/>
    </location>
</feature>
<comment type="caution">
    <text evidence="5">The sequence shown here is derived from an EMBL/GenBank/DDBJ whole genome shotgun (WGS) entry which is preliminary data.</text>
</comment>
<dbReference type="RefSeq" id="WP_395246364.1">
    <property type="nucleotide sequence ID" value="NZ_JBINXA010000028.1"/>
</dbReference>
<proteinExistence type="predicted"/>
<dbReference type="InterPro" id="IPR036390">
    <property type="entry name" value="WH_DNA-bd_sf"/>
</dbReference>
<evidence type="ECO:0000256" key="3">
    <source>
        <dbReference type="ARBA" id="ARBA00023163"/>
    </source>
</evidence>
<dbReference type="InterPro" id="IPR052067">
    <property type="entry name" value="Metal_resp_HTH_trans_reg"/>
</dbReference>
<name>A0ABW7LUI5_9PSED</name>
<dbReference type="Proteomes" id="UP001609821">
    <property type="component" value="Unassembled WGS sequence"/>
</dbReference>
<dbReference type="PROSITE" id="PS50995">
    <property type="entry name" value="HTH_MARR_2"/>
    <property type="match status" value="1"/>
</dbReference>
<organism evidence="5 6">
    <name type="scientific">Pseudomonas kulmbachensis</name>
    <dbReference type="NCBI Taxonomy" id="3043408"/>
    <lineage>
        <taxon>Bacteria</taxon>
        <taxon>Pseudomonadati</taxon>
        <taxon>Pseudomonadota</taxon>
        <taxon>Gammaproteobacteria</taxon>
        <taxon>Pseudomonadales</taxon>
        <taxon>Pseudomonadaceae</taxon>
        <taxon>Pseudomonas</taxon>
    </lineage>
</organism>
<evidence type="ECO:0000256" key="1">
    <source>
        <dbReference type="ARBA" id="ARBA00023015"/>
    </source>
</evidence>
<dbReference type="Gene3D" id="1.10.10.10">
    <property type="entry name" value="Winged helix-like DNA-binding domain superfamily/Winged helix DNA-binding domain"/>
    <property type="match status" value="1"/>
</dbReference>
<dbReference type="SUPFAM" id="SSF46785">
    <property type="entry name" value="Winged helix' DNA-binding domain"/>
    <property type="match status" value="1"/>
</dbReference>
<accession>A0ABW7LUI5</accession>
<protein>
    <submittedName>
        <fullName evidence="5">MarR family winged helix-turn-helix transcriptional regulator</fullName>
    </submittedName>
</protein>
<dbReference type="PANTHER" id="PTHR35790:SF4">
    <property type="entry name" value="HTH-TYPE TRANSCRIPTIONAL REGULATOR PCHR"/>
    <property type="match status" value="1"/>
</dbReference>
<dbReference type="Pfam" id="PF12802">
    <property type="entry name" value="MarR_2"/>
    <property type="match status" value="1"/>
</dbReference>
<dbReference type="PANTHER" id="PTHR35790">
    <property type="entry name" value="HTH-TYPE TRANSCRIPTIONAL REGULATOR PCHR"/>
    <property type="match status" value="1"/>
</dbReference>
<evidence type="ECO:0000256" key="2">
    <source>
        <dbReference type="ARBA" id="ARBA00023125"/>
    </source>
</evidence>
<evidence type="ECO:0000313" key="5">
    <source>
        <dbReference type="EMBL" id="MFH6564644.1"/>
    </source>
</evidence>
<dbReference type="EMBL" id="JBINXB010000001">
    <property type="protein sequence ID" value="MFH6564644.1"/>
    <property type="molecule type" value="Genomic_DNA"/>
</dbReference>
<keyword evidence="2" id="KW-0238">DNA-binding</keyword>
<keyword evidence="1" id="KW-0805">Transcription regulation</keyword>
<keyword evidence="6" id="KW-1185">Reference proteome</keyword>
<reference evidence="5 6" key="1">
    <citation type="submission" date="2024-10" db="EMBL/GenBank/DDBJ databases">
        <title>Aeromonas and Pseudomonas from the Cagarras Archipelago, Rio de Janeiro, Brazil.</title>
        <authorList>
            <person name="Canellas A.L.B."/>
            <person name="Laport M.S."/>
        </authorList>
    </citation>
    <scope>NUCLEOTIDE SEQUENCE [LARGE SCALE GENOMIC DNA]</scope>
    <source>
        <strain evidence="5 6">CPF-4</strain>
    </source>
</reference>
<keyword evidence="3" id="KW-0804">Transcription</keyword>
<dbReference type="SMART" id="SM00347">
    <property type="entry name" value="HTH_MARR"/>
    <property type="match status" value="1"/>
</dbReference>
<sequence>MSVTHLNLERYIPALLTFLTNKMSTGASQCYRKNFGIGIVEWRLLALLAVEQQISANRMVQVIGLDKSAVSRALQLLERERLITIDTDLKDARRYTVSLTVSGQELHNRVLVVALERERLLLAGLSGEEVEILIGCLNKMSAQLDAVNAVNAVDPNDLLFTSGYELAE</sequence>
<dbReference type="InterPro" id="IPR036388">
    <property type="entry name" value="WH-like_DNA-bd_sf"/>
</dbReference>
<gene>
    <name evidence="5" type="ORF">ACHMWK_01370</name>
</gene>
<evidence type="ECO:0000259" key="4">
    <source>
        <dbReference type="PROSITE" id="PS50995"/>
    </source>
</evidence>
<evidence type="ECO:0000313" key="6">
    <source>
        <dbReference type="Proteomes" id="UP001609821"/>
    </source>
</evidence>
<dbReference type="InterPro" id="IPR000835">
    <property type="entry name" value="HTH_MarR-typ"/>
</dbReference>